<dbReference type="Proteomes" id="UP000286947">
    <property type="component" value="Unassembled WGS sequence"/>
</dbReference>
<keyword evidence="2 5" id="KW-0548">Nucleotidyltransferase</keyword>
<dbReference type="OrthoDB" id="5509517at2"/>
<dbReference type="AlphaFoldDB" id="A0A433SCZ0"/>
<keyword evidence="6" id="KW-1185">Reference proteome</keyword>
<proteinExistence type="predicted"/>
<protein>
    <submittedName>
        <fullName evidence="5">2-C-methyl-D-erythritol 4-phosphate cytidylyltransferase</fullName>
        <ecNumber evidence="5">2.7.7.60</ecNumber>
    </submittedName>
</protein>
<dbReference type="GO" id="GO:0050518">
    <property type="term" value="F:2-C-methyl-D-erythritol 4-phosphate cytidylyltransferase activity"/>
    <property type="evidence" value="ECO:0007669"/>
    <property type="project" value="UniProtKB-EC"/>
</dbReference>
<name>A0A433SCZ0_9BURK</name>
<dbReference type="Gene3D" id="3.90.550.10">
    <property type="entry name" value="Spore Coat Polysaccharide Biosynthesis Protein SpsA, Chain A"/>
    <property type="match status" value="1"/>
</dbReference>
<comment type="caution">
    <text evidence="5">The sequence shown here is derived from an EMBL/GenBank/DDBJ whole genome shotgun (WGS) entry which is preliminary data.</text>
</comment>
<dbReference type="InterPro" id="IPR025877">
    <property type="entry name" value="MobA-like_NTP_Trfase"/>
</dbReference>
<dbReference type="SUPFAM" id="SSF53448">
    <property type="entry name" value="Nucleotide-diphospho-sugar transferases"/>
    <property type="match status" value="1"/>
</dbReference>
<sequence>MAVTYILCAAGEGSRFRDSFGTLPKAMIELYGSTLLEWSLRSLPICGQDRLVLITQKKHRVKEKMEQKIAMHYPFSSVVWLEIDALTRGQLETASFAFEHILPESSVVIYNCDTYFESQTLLGKMNDPQVQGIIPCAQAQGDSWSFCEVDEHDQVLQVREKERISEWASVGLYYFKDAALFCERALHALAQPQTQTQQGEYYVAPLYQTYLDAGECVLMDRVSLFKPMGTPQQLEAFWEVDVKQLAVENLAPVLVVDLDNTITIDEPGVSYAMKKPNRPVIMRLREFERAGWEIIIYTSRRMETFQNNEARIVAEVGQTTMDWLEVHQVPYHGIRFGKPYARFGFYVDDKAMHPDEFIHLSPEQALEKYRK</sequence>
<dbReference type="Gene3D" id="3.40.50.1000">
    <property type="entry name" value="HAD superfamily/HAD-like"/>
    <property type="match status" value="1"/>
</dbReference>
<dbReference type="PANTHER" id="PTHR43584:SF8">
    <property type="entry name" value="N-ACETYLMURAMATE ALPHA-1-PHOSPHATE URIDYLYLTRANSFERASE"/>
    <property type="match status" value="1"/>
</dbReference>
<gene>
    <name evidence="5" type="primary">ispD_2</name>
    <name evidence="5" type="ORF">CUZ56_01879</name>
</gene>
<dbReference type="RefSeq" id="WP_126980080.1">
    <property type="nucleotide sequence ID" value="NZ_CAWUGC010000015.1"/>
</dbReference>
<accession>A0A433SCZ0</accession>
<keyword evidence="1 5" id="KW-0808">Transferase</keyword>
<evidence type="ECO:0000259" key="4">
    <source>
        <dbReference type="Pfam" id="PF12804"/>
    </source>
</evidence>
<evidence type="ECO:0000313" key="5">
    <source>
        <dbReference type="EMBL" id="RUS66599.1"/>
    </source>
</evidence>
<evidence type="ECO:0000256" key="1">
    <source>
        <dbReference type="ARBA" id="ARBA00022679"/>
    </source>
</evidence>
<feature type="domain" description="MobA-like NTP transferase" evidence="4">
    <location>
        <begin position="7"/>
        <end position="125"/>
    </location>
</feature>
<dbReference type="Pfam" id="PF12804">
    <property type="entry name" value="NTP_transf_3"/>
    <property type="match status" value="1"/>
</dbReference>
<dbReference type="EC" id="2.7.7.60" evidence="5"/>
<dbReference type="InterPro" id="IPR036412">
    <property type="entry name" value="HAD-like_sf"/>
</dbReference>
<dbReference type="InterPro" id="IPR023214">
    <property type="entry name" value="HAD_sf"/>
</dbReference>
<reference evidence="5 6" key="1">
    <citation type="submission" date="2018-01" db="EMBL/GenBank/DDBJ databases">
        <title>Saezia sanguinis gen. nov., sp. nov., in the order Burkholderiales isolated from human blood.</title>
        <authorList>
            <person name="Medina-Pascual M.J."/>
            <person name="Valdezate S."/>
            <person name="Monzon S."/>
            <person name="Cuesta I."/>
            <person name="Carrasco G."/>
            <person name="Villalon P."/>
            <person name="Saez-Nieto J.A."/>
        </authorList>
    </citation>
    <scope>NUCLEOTIDE SEQUENCE [LARGE SCALE GENOMIC DNA]</scope>
    <source>
        <strain evidence="5 6">CNM695-12</strain>
    </source>
</reference>
<evidence type="ECO:0000256" key="2">
    <source>
        <dbReference type="ARBA" id="ARBA00022695"/>
    </source>
</evidence>
<dbReference type="SUPFAM" id="SSF56784">
    <property type="entry name" value="HAD-like"/>
    <property type="match status" value="1"/>
</dbReference>
<dbReference type="EMBL" id="PQSP01000004">
    <property type="protein sequence ID" value="RUS66599.1"/>
    <property type="molecule type" value="Genomic_DNA"/>
</dbReference>
<dbReference type="InterPro" id="IPR050065">
    <property type="entry name" value="GlmU-like"/>
</dbReference>
<keyword evidence="3" id="KW-0460">Magnesium</keyword>
<evidence type="ECO:0000256" key="3">
    <source>
        <dbReference type="ARBA" id="ARBA00022842"/>
    </source>
</evidence>
<evidence type="ECO:0000313" key="6">
    <source>
        <dbReference type="Proteomes" id="UP000286947"/>
    </source>
</evidence>
<dbReference type="PANTHER" id="PTHR43584">
    <property type="entry name" value="NUCLEOTIDYL TRANSFERASE"/>
    <property type="match status" value="1"/>
</dbReference>
<organism evidence="5 6">
    <name type="scientific">Saezia sanguinis</name>
    <dbReference type="NCBI Taxonomy" id="1965230"/>
    <lineage>
        <taxon>Bacteria</taxon>
        <taxon>Pseudomonadati</taxon>
        <taxon>Pseudomonadota</taxon>
        <taxon>Betaproteobacteria</taxon>
        <taxon>Burkholderiales</taxon>
        <taxon>Saeziaceae</taxon>
        <taxon>Saezia</taxon>
    </lineage>
</organism>
<dbReference type="InterPro" id="IPR029044">
    <property type="entry name" value="Nucleotide-diphossugar_trans"/>
</dbReference>